<feature type="compositionally biased region" description="Basic and acidic residues" evidence="1">
    <location>
        <begin position="46"/>
        <end position="56"/>
    </location>
</feature>
<feature type="region of interest" description="Disordered" evidence="1">
    <location>
        <begin position="45"/>
        <end position="71"/>
    </location>
</feature>
<keyword evidence="3" id="KW-1185">Reference proteome</keyword>
<accession>A0A5B7FYN8</accession>
<sequence length="187" mass="19885">MRVRDEWMAENMTCAACVVAWASDPRGAEGPKELSGVGGLDLAGQDGEKCYHDHRPSPPQSPNPTVDQSRRPYYRLPARGYGKLGWRSRGVVGGSALRGKGRVDVATASLDGKSGVWAAEGQAGVTPRAWSERHGLLCSLALTQSPHPCPVQSNPSQANPAQSSRSLGSSILVYPVIINVDIGIWKG</sequence>
<evidence type="ECO:0000313" key="3">
    <source>
        <dbReference type="Proteomes" id="UP000324222"/>
    </source>
</evidence>
<dbReference type="EMBL" id="VSRR010009213">
    <property type="protein sequence ID" value="MPC49978.1"/>
    <property type="molecule type" value="Genomic_DNA"/>
</dbReference>
<evidence type="ECO:0000313" key="2">
    <source>
        <dbReference type="EMBL" id="MPC49978.1"/>
    </source>
</evidence>
<reference evidence="2 3" key="1">
    <citation type="submission" date="2019-05" db="EMBL/GenBank/DDBJ databases">
        <title>Another draft genome of Portunus trituberculatus and its Hox gene families provides insights of decapod evolution.</title>
        <authorList>
            <person name="Jeong J.-H."/>
            <person name="Song I."/>
            <person name="Kim S."/>
            <person name="Choi T."/>
            <person name="Kim D."/>
            <person name="Ryu S."/>
            <person name="Kim W."/>
        </authorList>
    </citation>
    <scope>NUCLEOTIDE SEQUENCE [LARGE SCALE GENOMIC DNA]</scope>
    <source>
        <tissue evidence="2">Muscle</tissue>
    </source>
</reference>
<dbReference type="Proteomes" id="UP000324222">
    <property type="component" value="Unassembled WGS sequence"/>
</dbReference>
<name>A0A5B7FYN8_PORTR</name>
<dbReference type="AlphaFoldDB" id="A0A5B7FYN8"/>
<proteinExistence type="predicted"/>
<evidence type="ECO:0000256" key="1">
    <source>
        <dbReference type="SAM" id="MobiDB-lite"/>
    </source>
</evidence>
<protein>
    <submittedName>
        <fullName evidence="2">Uncharacterized protein</fullName>
    </submittedName>
</protein>
<organism evidence="2 3">
    <name type="scientific">Portunus trituberculatus</name>
    <name type="common">Swimming crab</name>
    <name type="synonym">Neptunus trituberculatus</name>
    <dbReference type="NCBI Taxonomy" id="210409"/>
    <lineage>
        <taxon>Eukaryota</taxon>
        <taxon>Metazoa</taxon>
        <taxon>Ecdysozoa</taxon>
        <taxon>Arthropoda</taxon>
        <taxon>Crustacea</taxon>
        <taxon>Multicrustacea</taxon>
        <taxon>Malacostraca</taxon>
        <taxon>Eumalacostraca</taxon>
        <taxon>Eucarida</taxon>
        <taxon>Decapoda</taxon>
        <taxon>Pleocyemata</taxon>
        <taxon>Brachyura</taxon>
        <taxon>Eubrachyura</taxon>
        <taxon>Portunoidea</taxon>
        <taxon>Portunidae</taxon>
        <taxon>Portuninae</taxon>
        <taxon>Portunus</taxon>
    </lineage>
</organism>
<comment type="caution">
    <text evidence="2">The sequence shown here is derived from an EMBL/GenBank/DDBJ whole genome shotgun (WGS) entry which is preliminary data.</text>
</comment>
<gene>
    <name evidence="2" type="ORF">E2C01_043796</name>
</gene>